<dbReference type="SUPFAM" id="SSF53686">
    <property type="entry name" value="Tryptophan synthase beta subunit-like PLP-dependent enzymes"/>
    <property type="match status" value="1"/>
</dbReference>
<dbReference type="InterPro" id="IPR001926">
    <property type="entry name" value="TrpB-like_PALP"/>
</dbReference>
<evidence type="ECO:0000256" key="4">
    <source>
        <dbReference type="ARBA" id="ARBA00023239"/>
    </source>
</evidence>
<comment type="caution">
    <text evidence="6">The sequence shown here is derived from an EMBL/GenBank/DDBJ whole genome shotgun (WGS) entry which is preliminary data.</text>
</comment>
<dbReference type="InterPro" id="IPR000634">
    <property type="entry name" value="Ser/Thr_deHydtase_PyrdxlP-BS"/>
</dbReference>
<dbReference type="GO" id="GO:0030170">
    <property type="term" value="F:pyridoxal phosphate binding"/>
    <property type="evidence" value="ECO:0007669"/>
    <property type="project" value="InterPro"/>
</dbReference>
<sequence>MPSTISSTQIALPASDLLRKIYQQQQPYTRVTPLLVAESLSKLIHGEVLVKAESLQKTGAFKFRGAIYRLLQMTPEQRQQGVTAYSSGNFARGLAAAGKILNVKVTLVMPADAPENKICSARKLGAQVVLCQQIEPSREEAAQKLSEDIAAQNGSVLLHPFDDPEIIKGQSAVGVELVHQLQEKQARCQSLLCPVGGGSLVAGCSLLFDTFNTGTQVYGIEPEGYAGMNQSLLVDQLSRAPGKNLSHCDALLSRSPGKANFEVVRQTGVKGLQVSEHYVVEAVQMAFEELKLVLEPSGAIALGALLQYPLQFNGQSVVVIATGGNIDKGLFLELMNK</sequence>
<dbReference type="Gene3D" id="3.40.50.1100">
    <property type="match status" value="2"/>
</dbReference>
<dbReference type="FunFam" id="3.40.50.1100:FF:000005">
    <property type="entry name" value="Threonine dehydratase catabolic"/>
    <property type="match status" value="1"/>
</dbReference>
<dbReference type="GO" id="GO:0009097">
    <property type="term" value="P:isoleucine biosynthetic process"/>
    <property type="evidence" value="ECO:0007669"/>
    <property type="project" value="TreeGrafter"/>
</dbReference>
<dbReference type="GO" id="GO:0003941">
    <property type="term" value="F:L-serine ammonia-lyase activity"/>
    <property type="evidence" value="ECO:0007669"/>
    <property type="project" value="TreeGrafter"/>
</dbReference>
<evidence type="ECO:0000313" key="7">
    <source>
        <dbReference type="Proteomes" id="UP000028006"/>
    </source>
</evidence>
<dbReference type="Proteomes" id="UP000028006">
    <property type="component" value="Unassembled WGS sequence"/>
</dbReference>
<name>A0A081N6S7_9GAMM</name>
<comment type="similarity">
    <text evidence="2">Belongs to the serine/threonine dehydratase family.</text>
</comment>
<evidence type="ECO:0000259" key="5">
    <source>
        <dbReference type="Pfam" id="PF00291"/>
    </source>
</evidence>
<evidence type="ECO:0000256" key="1">
    <source>
        <dbReference type="ARBA" id="ARBA00001933"/>
    </source>
</evidence>
<protein>
    <recommendedName>
        <fullName evidence="5">Tryptophan synthase beta chain-like PALP domain-containing protein</fullName>
    </recommendedName>
</protein>
<comment type="cofactor">
    <cofactor evidence="1">
        <name>pyridoxal 5'-phosphate</name>
        <dbReference type="ChEBI" id="CHEBI:597326"/>
    </cofactor>
</comment>
<dbReference type="PROSITE" id="PS00165">
    <property type="entry name" value="DEHYDRATASE_SER_THR"/>
    <property type="match status" value="1"/>
</dbReference>
<accession>A0A081N6S7</accession>
<dbReference type="PANTHER" id="PTHR48078:SF6">
    <property type="entry name" value="L-THREONINE DEHYDRATASE CATABOLIC TDCB"/>
    <property type="match status" value="1"/>
</dbReference>
<reference evidence="6 7" key="1">
    <citation type="submission" date="2014-06" db="EMBL/GenBank/DDBJ databases">
        <title>Whole Genome Sequences of Three Symbiotic Endozoicomonas Bacteria.</title>
        <authorList>
            <person name="Neave M.J."/>
            <person name="Apprill A."/>
            <person name="Voolstra C.R."/>
        </authorList>
    </citation>
    <scope>NUCLEOTIDE SEQUENCE [LARGE SCALE GENOMIC DNA]</scope>
    <source>
        <strain evidence="6 7">LMG 24815</strain>
    </source>
</reference>
<dbReference type="GO" id="GO:0006567">
    <property type="term" value="P:L-threonine catabolic process"/>
    <property type="evidence" value="ECO:0007669"/>
    <property type="project" value="TreeGrafter"/>
</dbReference>
<dbReference type="InterPro" id="IPR050147">
    <property type="entry name" value="Ser/Thr_Dehydratase"/>
</dbReference>
<evidence type="ECO:0000256" key="3">
    <source>
        <dbReference type="ARBA" id="ARBA00022898"/>
    </source>
</evidence>
<dbReference type="RefSeq" id="WP_034873873.1">
    <property type="nucleotide sequence ID" value="NZ_JOKG01000002.1"/>
</dbReference>
<evidence type="ECO:0000313" key="6">
    <source>
        <dbReference type="EMBL" id="KEQ14150.1"/>
    </source>
</evidence>
<evidence type="ECO:0000256" key="2">
    <source>
        <dbReference type="ARBA" id="ARBA00010869"/>
    </source>
</evidence>
<dbReference type="eggNOG" id="COG1171">
    <property type="taxonomic scope" value="Bacteria"/>
</dbReference>
<dbReference type="AlphaFoldDB" id="A0A081N6S7"/>
<dbReference type="PANTHER" id="PTHR48078">
    <property type="entry name" value="THREONINE DEHYDRATASE, MITOCHONDRIAL-RELATED"/>
    <property type="match status" value="1"/>
</dbReference>
<dbReference type="GO" id="GO:0006565">
    <property type="term" value="P:L-serine catabolic process"/>
    <property type="evidence" value="ECO:0007669"/>
    <property type="project" value="TreeGrafter"/>
</dbReference>
<proteinExistence type="inferred from homology"/>
<organism evidence="6 7">
    <name type="scientific">Endozoicomonas montiporae</name>
    <dbReference type="NCBI Taxonomy" id="1027273"/>
    <lineage>
        <taxon>Bacteria</taxon>
        <taxon>Pseudomonadati</taxon>
        <taxon>Pseudomonadota</taxon>
        <taxon>Gammaproteobacteria</taxon>
        <taxon>Oceanospirillales</taxon>
        <taxon>Endozoicomonadaceae</taxon>
        <taxon>Endozoicomonas</taxon>
    </lineage>
</organism>
<dbReference type="GO" id="GO:0004794">
    <property type="term" value="F:threonine deaminase activity"/>
    <property type="evidence" value="ECO:0007669"/>
    <property type="project" value="TreeGrafter"/>
</dbReference>
<dbReference type="CDD" id="cd01562">
    <property type="entry name" value="Thr-dehyd"/>
    <property type="match status" value="1"/>
</dbReference>
<keyword evidence="4" id="KW-0456">Lyase</keyword>
<feature type="domain" description="Tryptophan synthase beta chain-like PALP" evidence="5">
    <location>
        <begin position="29"/>
        <end position="323"/>
    </location>
</feature>
<gene>
    <name evidence="6" type="ORF">GZ77_06790</name>
</gene>
<keyword evidence="3" id="KW-0663">Pyridoxal phosphate</keyword>
<dbReference type="Pfam" id="PF00291">
    <property type="entry name" value="PALP"/>
    <property type="match status" value="1"/>
</dbReference>
<keyword evidence="7" id="KW-1185">Reference proteome</keyword>
<dbReference type="EMBL" id="JOKG01000002">
    <property type="protein sequence ID" value="KEQ14150.1"/>
    <property type="molecule type" value="Genomic_DNA"/>
</dbReference>
<dbReference type="InterPro" id="IPR036052">
    <property type="entry name" value="TrpB-like_PALP_sf"/>
</dbReference>